<comment type="catalytic activity">
    <reaction evidence="4">
        <text>N(2)-acetyl-L-ornithine + 2-oxoglutarate = N-acetyl-L-glutamate 5-semialdehyde + L-glutamate</text>
        <dbReference type="Rhea" id="RHEA:18049"/>
        <dbReference type="ChEBI" id="CHEBI:16810"/>
        <dbReference type="ChEBI" id="CHEBI:29123"/>
        <dbReference type="ChEBI" id="CHEBI:29985"/>
        <dbReference type="ChEBI" id="CHEBI:57805"/>
        <dbReference type="EC" id="2.6.1.11"/>
    </reaction>
</comment>
<dbReference type="CDD" id="cd00610">
    <property type="entry name" value="OAT_like"/>
    <property type="match status" value="1"/>
</dbReference>
<feature type="binding site" evidence="4">
    <location>
        <position position="291"/>
    </location>
    <ligand>
        <name>pyridoxal 5'-phosphate</name>
        <dbReference type="ChEBI" id="CHEBI:597326"/>
    </ligand>
</feature>
<comment type="subcellular location">
    <subcellularLocation>
        <location evidence="4">Cytoplasm</location>
    </subcellularLocation>
</comment>
<dbReference type="InterPro" id="IPR015424">
    <property type="entry name" value="PyrdxlP-dep_Trfase"/>
</dbReference>
<dbReference type="InterPro" id="IPR015421">
    <property type="entry name" value="PyrdxlP-dep_Trfase_major"/>
</dbReference>
<feature type="modified residue" description="N6-(pyridoxal phosphate)lysine" evidence="4">
    <location>
        <position position="262"/>
    </location>
</feature>
<dbReference type="InterPro" id="IPR015422">
    <property type="entry name" value="PyrdxlP-dep_Trfase_small"/>
</dbReference>
<proteinExistence type="inferred from homology"/>
<dbReference type="InterPro" id="IPR005814">
    <property type="entry name" value="Aminotrans_3"/>
</dbReference>
<dbReference type="Pfam" id="PF00202">
    <property type="entry name" value="Aminotran_3"/>
    <property type="match status" value="1"/>
</dbReference>
<dbReference type="PANTHER" id="PTHR11986">
    <property type="entry name" value="AMINOTRANSFERASE CLASS III"/>
    <property type="match status" value="1"/>
</dbReference>
<dbReference type="InterPro" id="IPR004636">
    <property type="entry name" value="AcOrn/SuccOrn_fam"/>
</dbReference>
<name>A0ABU0JEQ2_9HYPH</name>
<dbReference type="GO" id="GO:0009016">
    <property type="term" value="F:succinyldiaminopimelate transaminase activity"/>
    <property type="evidence" value="ECO:0007669"/>
    <property type="project" value="UniProtKB-EC"/>
</dbReference>
<gene>
    <name evidence="4" type="primary">argD</name>
    <name evidence="5" type="ORF">QO011_005797</name>
</gene>
<comment type="caution">
    <text evidence="5">The sequence shown here is derived from an EMBL/GenBank/DDBJ whole genome shotgun (WGS) entry which is preliminary data.</text>
</comment>
<evidence type="ECO:0000313" key="5">
    <source>
        <dbReference type="EMBL" id="MDQ0472767.1"/>
    </source>
</evidence>
<keyword evidence="2 4" id="KW-0808">Transferase</keyword>
<organism evidence="5 6">
    <name type="scientific">Labrys wisconsinensis</name>
    <dbReference type="NCBI Taxonomy" id="425677"/>
    <lineage>
        <taxon>Bacteria</taxon>
        <taxon>Pseudomonadati</taxon>
        <taxon>Pseudomonadota</taxon>
        <taxon>Alphaproteobacteria</taxon>
        <taxon>Hyphomicrobiales</taxon>
        <taxon>Xanthobacteraceae</taxon>
        <taxon>Labrys</taxon>
    </lineage>
</organism>
<dbReference type="Gene3D" id="3.90.1150.10">
    <property type="entry name" value="Aspartate Aminotransferase, domain 1"/>
    <property type="match status" value="1"/>
</dbReference>
<dbReference type="InterPro" id="IPR050103">
    <property type="entry name" value="Class-III_PLP-dep_AT"/>
</dbReference>
<feature type="binding site" evidence="4">
    <location>
        <position position="290"/>
    </location>
    <ligand>
        <name>N(2)-acetyl-L-ornithine</name>
        <dbReference type="ChEBI" id="CHEBI:57805"/>
    </ligand>
</feature>
<comment type="pathway">
    <text evidence="4">Amino-acid biosynthesis; L-arginine biosynthesis; N(2)-acetyl-L-ornithine from L-glutamate: step 4/4.</text>
</comment>
<dbReference type="GO" id="GO:0003992">
    <property type="term" value="F:N2-acetyl-L-ornithine:2-oxoglutarate 5-aminotransferase activity"/>
    <property type="evidence" value="ECO:0007669"/>
    <property type="project" value="UniProtKB-EC"/>
</dbReference>
<evidence type="ECO:0000256" key="2">
    <source>
        <dbReference type="ARBA" id="ARBA00022679"/>
    </source>
</evidence>
<dbReference type="PIRSF" id="PIRSF000521">
    <property type="entry name" value="Transaminase_4ab_Lys_Orn"/>
    <property type="match status" value="1"/>
</dbReference>
<evidence type="ECO:0000313" key="6">
    <source>
        <dbReference type="Proteomes" id="UP001242480"/>
    </source>
</evidence>
<dbReference type="NCBIfam" id="NF002325">
    <property type="entry name" value="PRK01278.1"/>
    <property type="match status" value="1"/>
</dbReference>
<dbReference type="Proteomes" id="UP001242480">
    <property type="component" value="Unassembled WGS sequence"/>
</dbReference>
<comment type="subunit">
    <text evidence="4">Homodimer.</text>
</comment>
<keyword evidence="4" id="KW-0028">Amino-acid biosynthesis</keyword>
<keyword evidence="3 4" id="KW-0663">Pyridoxal phosphate</keyword>
<evidence type="ECO:0000256" key="3">
    <source>
        <dbReference type="ARBA" id="ARBA00022898"/>
    </source>
</evidence>
<protein>
    <recommendedName>
        <fullName evidence="4">Acetylornithine aminotransferase</fullName>
        <shortName evidence="4">ACOAT</shortName>
        <ecNumber evidence="4">2.6.1.11</ecNumber>
    </recommendedName>
</protein>
<feature type="binding site" evidence="4">
    <location>
        <position position="151"/>
    </location>
    <ligand>
        <name>N(2)-acetyl-L-ornithine</name>
        <dbReference type="ChEBI" id="CHEBI:57805"/>
    </ligand>
</feature>
<dbReference type="EC" id="2.6.1.11" evidence="4"/>
<keyword evidence="1 4" id="KW-0032">Aminotransferase</keyword>
<reference evidence="5 6" key="1">
    <citation type="submission" date="2023-07" db="EMBL/GenBank/DDBJ databases">
        <title>Genomic Encyclopedia of Type Strains, Phase IV (KMG-IV): sequencing the most valuable type-strain genomes for metagenomic binning, comparative biology and taxonomic classification.</title>
        <authorList>
            <person name="Goeker M."/>
        </authorList>
    </citation>
    <scope>NUCLEOTIDE SEQUENCE [LARGE SCALE GENOMIC DNA]</scope>
    <source>
        <strain evidence="5 6">DSM 19619</strain>
    </source>
</reference>
<feature type="binding site" evidence="4">
    <location>
        <position position="148"/>
    </location>
    <ligand>
        <name>pyridoxal 5'-phosphate</name>
        <dbReference type="ChEBI" id="CHEBI:597326"/>
    </ligand>
</feature>
<evidence type="ECO:0000256" key="1">
    <source>
        <dbReference type="ARBA" id="ARBA00022576"/>
    </source>
</evidence>
<comment type="cofactor">
    <cofactor evidence="4">
        <name>pyridoxal 5'-phosphate</name>
        <dbReference type="ChEBI" id="CHEBI:597326"/>
    </cofactor>
    <text evidence="4">Binds 1 pyridoxal phosphate per subunit.</text>
</comment>
<dbReference type="NCBIfam" id="TIGR00707">
    <property type="entry name" value="argD"/>
    <property type="match status" value="1"/>
</dbReference>
<dbReference type="SUPFAM" id="SSF53383">
    <property type="entry name" value="PLP-dependent transferases"/>
    <property type="match status" value="1"/>
</dbReference>
<feature type="binding site" evidence="4">
    <location>
        <begin position="115"/>
        <end position="116"/>
    </location>
    <ligand>
        <name>pyridoxal 5'-phosphate</name>
        <dbReference type="ChEBI" id="CHEBI:597326"/>
    </ligand>
</feature>
<dbReference type="HAMAP" id="MF_01107">
    <property type="entry name" value="ArgD_aminotrans_3"/>
    <property type="match status" value="1"/>
</dbReference>
<dbReference type="Gene3D" id="3.40.640.10">
    <property type="entry name" value="Type I PLP-dependent aspartate aminotransferase-like (Major domain)"/>
    <property type="match status" value="1"/>
</dbReference>
<accession>A0ABU0JEQ2</accession>
<keyword evidence="6" id="KW-1185">Reference proteome</keyword>
<dbReference type="PANTHER" id="PTHR11986:SF113">
    <property type="entry name" value="SUCCINYLORNITHINE TRANSAMINASE"/>
    <property type="match status" value="1"/>
</dbReference>
<dbReference type="InterPro" id="IPR049704">
    <property type="entry name" value="Aminotrans_3_PPA_site"/>
</dbReference>
<dbReference type="EMBL" id="JAUSVX010000013">
    <property type="protein sequence ID" value="MDQ0472767.1"/>
    <property type="molecule type" value="Genomic_DNA"/>
</dbReference>
<feature type="binding site" evidence="4">
    <location>
        <begin position="233"/>
        <end position="236"/>
    </location>
    <ligand>
        <name>pyridoxal 5'-phosphate</name>
        <dbReference type="ChEBI" id="CHEBI:597326"/>
    </ligand>
</feature>
<dbReference type="PROSITE" id="PS00600">
    <property type="entry name" value="AA_TRANSFER_CLASS_3"/>
    <property type="match status" value="1"/>
</dbReference>
<comment type="miscellaneous">
    <text evidence="4">May also have succinyldiaminopimelate aminotransferase activity, thus carrying out the corresponding step in lysine biosynthesis.</text>
</comment>
<sequence length="417" mass="44267">MKATVVTSAPHPTVPHQEPVESAILPTYARADVTFERGEGVWLISDTGERYLDFGAGIAVNALGHAHPHLVAALTEQAQKVWHTSNLFQMPGGERLARRLVDTTFADTVFFTNSGAEALECAIKMARKYHSANGEPNRYRIITVEGAFHGRTLATIAAGGQKKYLEGFGPKVDGFDQVPFGDPEALLAAIGPDTAAILVEPIQGEGGIRPFPAATLRELRRLCDEKGLLLMFDEVQTGVGRTGKLFAHEWAGVTPDIMAVAKGIGGGFPMGACLATAEAGKGMTAGVHGTTFGGNPLAMAVGNAVLDVVLEEGFLERVAAAGLLLRQRLAELIDRHPRVIEEVRGEGLLLGLKVRGSLADMVTALRAQKLLTIPAGDNVVRLLPPLIVSDEEIRDAVRRIDAACSALERGQSPAAAE</sequence>
<keyword evidence="4" id="KW-0963">Cytoplasm</keyword>
<evidence type="ECO:0000256" key="4">
    <source>
        <dbReference type="HAMAP-Rule" id="MF_01107"/>
    </source>
</evidence>
<keyword evidence="4" id="KW-0055">Arginine biosynthesis</keyword>
<comment type="similarity">
    <text evidence="4">Belongs to the class-III pyridoxal-phosphate-dependent aminotransferase family. ArgD subfamily.</text>
</comment>